<accession>G0QKT3</accession>
<proteinExistence type="predicted"/>
<reference evidence="1 2" key="1">
    <citation type="submission" date="2011-07" db="EMBL/GenBank/DDBJ databases">
        <authorList>
            <person name="Coyne R."/>
            <person name="Brami D."/>
            <person name="Johnson J."/>
            <person name="Hostetler J."/>
            <person name="Hannick L."/>
            <person name="Clark T."/>
            <person name="Cassidy-Hanley D."/>
            <person name="Inman J."/>
        </authorList>
    </citation>
    <scope>NUCLEOTIDE SEQUENCE [LARGE SCALE GENOMIC DNA]</scope>
    <source>
        <strain evidence="1 2">G5</strain>
    </source>
</reference>
<dbReference type="Proteomes" id="UP000008983">
    <property type="component" value="Unassembled WGS sequence"/>
</dbReference>
<evidence type="ECO:0000313" key="2">
    <source>
        <dbReference type="Proteomes" id="UP000008983"/>
    </source>
</evidence>
<sequence>MNLIPLLFIHATKGKLLEVPKLKMDQFLISILIIKVSQIIKDKKFYLEVNNYKMKIQQVFQKCWRKVFRNYIVSPLIKKVLIQVGIDNHIPIIHQIIQFQKKKLKKLHQFKQLLGLIKKQNIQKINIYQKVEKTVMKVNFRKQQLKNINKNTIIYLKNTITFFNNYKI</sequence>
<dbReference type="EMBL" id="GL983188">
    <property type="protein sequence ID" value="EGR34168.1"/>
    <property type="molecule type" value="Genomic_DNA"/>
</dbReference>
<dbReference type="GeneID" id="14910358"/>
<name>G0QKT3_ICHMU</name>
<dbReference type="RefSeq" id="XP_004039472.1">
    <property type="nucleotide sequence ID" value="XM_004039424.1"/>
</dbReference>
<protein>
    <submittedName>
        <fullName evidence="1">Uncharacterized protein</fullName>
    </submittedName>
</protein>
<dbReference type="AlphaFoldDB" id="G0QKT3"/>
<keyword evidence="2" id="KW-1185">Reference proteome</keyword>
<gene>
    <name evidence="1" type="ORF">IMG5_021680</name>
</gene>
<organism evidence="1 2">
    <name type="scientific">Ichthyophthirius multifiliis</name>
    <name type="common">White spot disease agent</name>
    <name type="synonym">Ich</name>
    <dbReference type="NCBI Taxonomy" id="5932"/>
    <lineage>
        <taxon>Eukaryota</taxon>
        <taxon>Sar</taxon>
        <taxon>Alveolata</taxon>
        <taxon>Ciliophora</taxon>
        <taxon>Intramacronucleata</taxon>
        <taxon>Oligohymenophorea</taxon>
        <taxon>Hymenostomatida</taxon>
        <taxon>Ophryoglenina</taxon>
        <taxon>Ichthyophthirius</taxon>
    </lineage>
</organism>
<dbReference type="InParanoid" id="G0QKT3"/>
<evidence type="ECO:0000313" key="1">
    <source>
        <dbReference type="EMBL" id="EGR34168.1"/>
    </source>
</evidence>